<evidence type="ECO:0000313" key="3">
    <source>
        <dbReference type="Proteomes" id="UP000823388"/>
    </source>
</evidence>
<feature type="compositionally biased region" description="Basic and acidic residues" evidence="1">
    <location>
        <begin position="1140"/>
        <end position="1160"/>
    </location>
</feature>
<dbReference type="InterPro" id="IPR050875">
    <property type="entry name" value="Troponin_I"/>
</dbReference>
<keyword evidence="3" id="KW-1185">Reference proteome</keyword>
<feature type="region of interest" description="Disordered" evidence="1">
    <location>
        <begin position="669"/>
        <end position="691"/>
    </location>
</feature>
<organism evidence="2 3">
    <name type="scientific">Panicum virgatum</name>
    <name type="common">Blackwell switchgrass</name>
    <dbReference type="NCBI Taxonomy" id="38727"/>
    <lineage>
        <taxon>Eukaryota</taxon>
        <taxon>Viridiplantae</taxon>
        <taxon>Streptophyta</taxon>
        <taxon>Embryophyta</taxon>
        <taxon>Tracheophyta</taxon>
        <taxon>Spermatophyta</taxon>
        <taxon>Magnoliopsida</taxon>
        <taxon>Liliopsida</taxon>
        <taxon>Poales</taxon>
        <taxon>Poaceae</taxon>
        <taxon>PACMAD clade</taxon>
        <taxon>Panicoideae</taxon>
        <taxon>Panicodae</taxon>
        <taxon>Paniceae</taxon>
        <taxon>Panicinae</taxon>
        <taxon>Panicum</taxon>
        <taxon>Panicum sect. Hiantes</taxon>
    </lineage>
</organism>
<accession>A0A8T0RFH0</accession>
<comment type="caution">
    <text evidence="2">The sequence shown here is derived from an EMBL/GenBank/DDBJ whole genome shotgun (WGS) entry which is preliminary data.</text>
</comment>
<dbReference type="AlphaFoldDB" id="A0A8T0RFH0"/>
<reference evidence="2" key="1">
    <citation type="submission" date="2020-05" db="EMBL/GenBank/DDBJ databases">
        <title>WGS assembly of Panicum virgatum.</title>
        <authorList>
            <person name="Lovell J.T."/>
            <person name="Jenkins J."/>
            <person name="Shu S."/>
            <person name="Juenger T.E."/>
            <person name="Schmutz J."/>
        </authorList>
    </citation>
    <scope>NUCLEOTIDE SEQUENCE</scope>
    <source>
        <strain evidence="2">AP13</strain>
    </source>
</reference>
<feature type="compositionally biased region" description="Low complexity" evidence="1">
    <location>
        <begin position="678"/>
        <end position="690"/>
    </location>
</feature>
<feature type="compositionally biased region" description="Basic and acidic residues" evidence="1">
    <location>
        <begin position="1167"/>
        <end position="1180"/>
    </location>
</feature>
<proteinExistence type="predicted"/>
<gene>
    <name evidence="2" type="ORF">PVAP13_6KG334200</name>
</gene>
<evidence type="ECO:0000313" key="2">
    <source>
        <dbReference type="EMBL" id="KAG2584671.1"/>
    </source>
</evidence>
<protein>
    <recommendedName>
        <fullName evidence="4">Inner centromere protein ARK-binding domain-containing protein</fullName>
    </recommendedName>
</protein>
<dbReference type="PANTHER" id="PTHR13738:SF1">
    <property type="entry name" value="TROPONIN I"/>
    <property type="match status" value="1"/>
</dbReference>
<feature type="region of interest" description="Disordered" evidence="1">
    <location>
        <begin position="573"/>
        <end position="604"/>
    </location>
</feature>
<feature type="region of interest" description="Disordered" evidence="1">
    <location>
        <begin position="1099"/>
        <end position="1180"/>
    </location>
</feature>
<sequence length="1196" mass="131256">MLHSDEANFLEESNSMASLLLDKEPTLTDSLERPHLMVSPLLEKDKLQCVNINNHHEGHYFMPSVLLHKEITDAAESESFQGPSFMASPLPENDSLHSNKPKFLEGSDCLSSSPPENDAIETAENVSIEVSQCTTSPQVEKGTLHSAENVYTEVPHDTGSSMVSPLLEKGSTWADSLEGSHGMASPPVEKDMLHCAETDFLQGTYCLPSLLLHKEAGHTSETTPLEGSFCLVSSKDPLNTTDHTGKLRKISPFDRCKNESFRTLEQKSSRCHVLPIPINESALQPYQLVDNTSEAQDVCIWNNKDIPARPEAPSATSCKSARALHTAERNSRMSTSKSLTCLQYHDTEQKVCFFGNAMELNADSCAIVSDNENKSPEPSAQPLCSSGSRKKFSSLMSEASDVQGTNSMACLLLEKELILTNSLGRPHFLASPLLGKATLLCVQTDLDNLMPKYTDDGDACQISTVSSGTIISHNDYSIGSATNDFVSAGSGHSDTSTGSAKYAFVSAESESAQMQSSLAKISLECVKTGTAVEAQMASAAQFTLVESVQRESVLDSVKCQPKQSDLTRVKFSNKDKSVLPSGSSGASSKRAGVHSAESNITTNESLQTVIDRQYNSPKPSCGYSCSSGSGEKFFSLESHFQRTASHMDKLSSSGIVVNRNPSCENVEMNEQSEDLHDSSSTMSTSLSSMDNQDDIHDQINIIGNLSGKALPSLSLSRLGSCGCISPNIEGRSNASNQTSPLAHEVQAAANYSPERSMSTLSDAICCSSPILQSSLFSGSSLNTKVTTIPPQKPEMYSPAINDGAFQAFCESTKLISLSSSLSAKYNMKPLDAVYQSLPSKFEKLMKRPPACLLDTNMLDPSYDSKKSGVPGKYSLDFDGAFMMSDDHGSFSCDVQEDSDIPLSLSVEKYNLEKLSERTGSGSNYLSSIPEIACFRIDEDRTVLGENENQVKLSIPISRNYSRQYLAAKKPLGYATNINESKGTSSLDLTARKSYTRKHDRRVHIGVNQDIKNLKENRTSSIRNAGKVTHPLFDRLSKTEMSLSKGERSRSKTNIEKGCRPRNIVSNMTSFIPLVKQKQRPLTSRVKRDVRVRALEVAEAAKRREEKRQTEREKRKAAVELERERLKQEKEHRQKQVAQQKKTDADIITRKRQSENDGKRGNERRKKCVEGAPKHQKQLVEKNALHKCHQGCLSKQY</sequence>
<name>A0A8T0RFH0_PANVG</name>
<evidence type="ECO:0000256" key="1">
    <source>
        <dbReference type="SAM" id="MobiDB-lite"/>
    </source>
</evidence>
<dbReference type="PANTHER" id="PTHR13738">
    <property type="entry name" value="TROPONIN I"/>
    <property type="match status" value="1"/>
</dbReference>
<dbReference type="EMBL" id="CM029047">
    <property type="protein sequence ID" value="KAG2584671.1"/>
    <property type="molecule type" value="Genomic_DNA"/>
</dbReference>
<feature type="compositionally biased region" description="Basic and acidic residues" evidence="1">
    <location>
        <begin position="1044"/>
        <end position="1058"/>
    </location>
</feature>
<feature type="compositionally biased region" description="Basic and acidic residues" evidence="1">
    <location>
        <begin position="1099"/>
        <end position="1133"/>
    </location>
</feature>
<dbReference type="Proteomes" id="UP000823388">
    <property type="component" value="Chromosome 6K"/>
</dbReference>
<feature type="region of interest" description="Disordered" evidence="1">
    <location>
        <begin position="1039"/>
        <end position="1058"/>
    </location>
</feature>
<evidence type="ECO:0008006" key="4">
    <source>
        <dbReference type="Google" id="ProtNLM"/>
    </source>
</evidence>